<dbReference type="AlphaFoldDB" id="A0AAE1QJX4"/>
<dbReference type="PANTHER" id="PTHR47642:SF8">
    <property type="entry name" value="ATP-DEPENDENT DNA HELICASE"/>
    <property type="match status" value="1"/>
</dbReference>
<dbReference type="EMBL" id="JAWZYT010000127">
    <property type="protein sequence ID" value="KAK4327730.1"/>
    <property type="molecule type" value="Genomic_DNA"/>
</dbReference>
<dbReference type="InterPro" id="IPR036691">
    <property type="entry name" value="Endo/exonu/phosph_ase_sf"/>
</dbReference>
<dbReference type="InterPro" id="IPR051055">
    <property type="entry name" value="PIF1_helicase"/>
</dbReference>
<proteinExistence type="predicted"/>
<evidence type="ECO:0000313" key="2">
    <source>
        <dbReference type="EMBL" id="KAK4327772.1"/>
    </source>
</evidence>
<dbReference type="PANTHER" id="PTHR47642">
    <property type="entry name" value="ATP-DEPENDENT DNA HELICASE"/>
    <property type="match status" value="1"/>
</dbReference>
<dbReference type="Gene3D" id="3.60.10.10">
    <property type="entry name" value="Endonuclease/exonuclease/phosphatase"/>
    <property type="match status" value="1"/>
</dbReference>
<evidence type="ECO:0008006" key="4">
    <source>
        <dbReference type="Google" id="ProtNLM"/>
    </source>
</evidence>
<dbReference type="SUPFAM" id="SSF56219">
    <property type="entry name" value="DNase I-like"/>
    <property type="match status" value="1"/>
</dbReference>
<protein>
    <recommendedName>
        <fullName evidence="4">Endonuclease/exonuclease/phosphatase domain-containing protein</fullName>
    </recommendedName>
</protein>
<comment type="caution">
    <text evidence="1">The sequence shown here is derived from an EMBL/GenBank/DDBJ whole genome shotgun (WGS) entry which is preliminary data.</text>
</comment>
<dbReference type="Proteomes" id="UP001292094">
    <property type="component" value="Unassembled WGS sequence"/>
</dbReference>
<reference evidence="1" key="1">
    <citation type="submission" date="2023-11" db="EMBL/GenBank/DDBJ databases">
        <title>Genome assemblies of two species of porcelain crab, Petrolisthes cinctipes and Petrolisthes manimaculis (Anomura: Porcellanidae).</title>
        <authorList>
            <person name="Angst P."/>
        </authorList>
    </citation>
    <scope>NUCLEOTIDE SEQUENCE</scope>
    <source>
        <strain evidence="1">PB745_02</strain>
        <tissue evidence="1">Gill</tissue>
    </source>
</reference>
<keyword evidence="3" id="KW-1185">Reference proteome</keyword>
<accession>A0AAE1QJX4</accession>
<name>A0AAE1QJX4_9EUCA</name>
<evidence type="ECO:0000313" key="1">
    <source>
        <dbReference type="EMBL" id="KAK4327730.1"/>
    </source>
</evidence>
<evidence type="ECO:0000313" key="3">
    <source>
        <dbReference type="Proteomes" id="UP001292094"/>
    </source>
</evidence>
<dbReference type="EMBL" id="JAWZYT010000127">
    <property type="protein sequence ID" value="KAK4327772.1"/>
    <property type="molecule type" value="Genomic_DNA"/>
</dbReference>
<sequence>MVTVNIDVSDGLANGVCGTVVGIDNTGADVHAVLVKLDSLRVGIQAIDSSQYKRQYPCAVPIKRKDVQFYAGRGRRSVEAQCSQFPLTLAWGCTIHKQLTFSLLLSCLLRHLWISIHLLNARSYLEHLQDMQADPIVVSTDFFCFVETFPRKGQQLRERELILPGSASFRTDRPPSGNSTAFIDKLQRLMQSLPTGVLTVILGDFNFNLIDYSHHKILRVMEQFGFHQHVKTPTKDYGSLLDHVYVNS</sequence>
<gene>
    <name evidence="1" type="ORF">Pmani_001773</name>
    <name evidence="2" type="ORF">Pmani_001813</name>
</gene>
<organism evidence="1 3">
    <name type="scientific">Petrolisthes manimaculis</name>
    <dbReference type="NCBI Taxonomy" id="1843537"/>
    <lineage>
        <taxon>Eukaryota</taxon>
        <taxon>Metazoa</taxon>
        <taxon>Ecdysozoa</taxon>
        <taxon>Arthropoda</taxon>
        <taxon>Crustacea</taxon>
        <taxon>Multicrustacea</taxon>
        <taxon>Malacostraca</taxon>
        <taxon>Eumalacostraca</taxon>
        <taxon>Eucarida</taxon>
        <taxon>Decapoda</taxon>
        <taxon>Pleocyemata</taxon>
        <taxon>Anomura</taxon>
        <taxon>Galatheoidea</taxon>
        <taxon>Porcellanidae</taxon>
        <taxon>Petrolisthes</taxon>
    </lineage>
</organism>